<evidence type="ECO:0000313" key="1">
    <source>
        <dbReference type="EMBL" id="MED6106071.1"/>
    </source>
</evidence>
<organism evidence="1 2">
    <name type="scientific">Stylosanthes scabra</name>
    <dbReference type="NCBI Taxonomy" id="79078"/>
    <lineage>
        <taxon>Eukaryota</taxon>
        <taxon>Viridiplantae</taxon>
        <taxon>Streptophyta</taxon>
        <taxon>Embryophyta</taxon>
        <taxon>Tracheophyta</taxon>
        <taxon>Spermatophyta</taxon>
        <taxon>Magnoliopsida</taxon>
        <taxon>eudicotyledons</taxon>
        <taxon>Gunneridae</taxon>
        <taxon>Pentapetalae</taxon>
        <taxon>rosids</taxon>
        <taxon>fabids</taxon>
        <taxon>Fabales</taxon>
        <taxon>Fabaceae</taxon>
        <taxon>Papilionoideae</taxon>
        <taxon>50 kb inversion clade</taxon>
        <taxon>dalbergioids sensu lato</taxon>
        <taxon>Dalbergieae</taxon>
        <taxon>Pterocarpus clade</taxon>
        <taxon>Stylosanthes</taxon>
    </lineage>
</organism>
<accession>A0ABU6Q2H3</accession>
<protein>
    <submittedName>
        <fullName evidence="1">Uncharacterized protein</fullName>
    </submittedName>
</protein>
<proteinExistence type="predicted"/>
<sequence>MEDYKVHSSWTFHEICHRCMDPCRCLNHRGLSKGSDFVMLHTNGKISKYSVEGELLQHFLYIRLHIRHSYLKYTLYTESLATLPCDRDKKKRAKTRSRWRGFCRRIFSRKRSNNQRE</sequence>
<keyword evidence="2" id="KW-1185">Reference proteome</keyword>
<name>A0ABU6Q2H3_9FABA</name>
<dbReference type="EMBL" id="JASCZI010000003">
    <property type="protein sequence ID" value="MED6106071.1"/>
    <property type="molecule type" value="Genomic_DNA"/>
</dbReference>
<reference evidence="1 2" key="1">
    <citation type="journal article" date="2023" name="Plants (Basel)">
        <title>Bridging the Gap: Combining Genomics and Transcriptomics Approaches to Understand Stylosanthes scabra, an Orphan Legume from the Brazilian Caatinga.</title>
        <authorList>
            <person name="Ferreira-Neto J.R.C."/>
            <person name="da Silva M.D."/>
            <person name="Binneck E."/>
            <person name="de Melo N.F."/>
            <person name="da Silva R.H."/>
            <person name="de Melo A.L.T.M."/>
            <person name="Pandolfi V."/>
            <person name="Bustamante F.O."/>
            <person name="Brasileiro-Vidal A.C."/>
            <person name="Benko-Iseppon A.M."/>
        </authorList>
    </citation>
    <scope>NUCLEOTIDE SEQUENCE [LARGE SCALE GENOMIC DNA]</scope>
    <source>
        <tissue evidence="1">Leaves</tissue>
    </source>
</reference>
<evidence type="ECO:0000313" key="2">
    <source>
        <dbReference type="Proteomes" id="UP001341840"/>
    </source>
</evidence>
<dbReference type="Proteomes" id="UP001341840">
    <property type="component" value="Unassembled WGS sequence"/>
</dbReference>
<gene>
    <name evidence="1" type="ORF">PIB30_001464</name>
</gene>
<comment type="caution">
    <text evidence="1">The sequence shown here is derived from an EMBL/GenBank/DDBJ whole genome shotgun (WGS) entry which is preliminary data.</text>
</comment>